<protein>
    <recommendedName>
        <fullName evidence="4">Gnk2-homologous domain-containing protein</fullName>
    </recommendedName>
</protein>
<organism evidence="5 6">
    <name type="scientific">Brassica carinata</name>
    <name type="common">Ethiopian mustard</name>
    <name type="synonym">Abyssinian cabbage</name>
    <dbReference type="NCBI Taxonomy" id="52824"/>
    <lineage>
        <taxon>Eukaryota</taxon>
        <taxon>Viridiplantae</taxon>
        <taxon>Streptophyta</taxon>
        <taxon>Embryophyta</taxon>
        <taxon>Tracheophyta</taxon>
        <taxon>Spermatophyta</taxon>
        <taxon>Magnoliopsida</taxon>
        <taxon>eudicotyledons</taxon>
        <taxon>Gunneridae</taxon>
        <taxon>Pentapetalae</taxon>
        <taxon>rosids</taxon>
        <taxon>malvids</taxon>
        <taxon>Brassicales</taxon>
        <taxon>Brassicaceae</taxon>
        <taxon>Brassiceae</taxon>
        <taxon>Brassica</taxon>
    </lineage>
</organism>
<evidence type="ECO:0000256" key="1">
    <source>
        <dbReference type="ARBA" id="ARBA00022729"/>
    </source>
</evidence>
<evidence type="ECO:0000313" key="6">
    <source>
        <dbReference type="Proteomes" id="UP000886595"/>
    </source>
</evidence>
<dbReference type="AlphaFoldDB" id="A0A8X7URR0"/>
<dbReference type="Gene3D" id="3.30.430.20">
    <property type="entry name" value="Gnk2 domain, C-X8-C-X2-C motif"/>
    <property type="match status" value="1"/>
</dbReference>
<keyword evidence="6" id="KW-1185">Reference proteome</keyword>
<dbReference type="InterPro" id="IPR038408">
    <property type="entry name" value="GNK2_sf"/>
</dbReference>
<dbReference type="Pfam" id="PF01657">
    <property type="entry name" value="Stress-antifung"/>
    <property type="match status" value="1"/>
</dbReference>
<dbReference type="OrthoDB" id="1909574at2759"/>
<evidence type="ECO:0000256" key="2">
    <source>
        <dbReference type="ARBA" id="ARBA00022737"/>
    </source>
</evidence>
<dbReference type="CDD" id="cd23509">
    <property type="entry name" value="Gnk2-like"/>
    <property type="match status" value="1"/>
</dbReference>
<dbReference type="EMBL" id="JAAMPC010000010">
    <property type="protein sequence ID" value="KAG2288404.1"/>
    <property type="molecule type" value="Genomic_DNA"/>
</dbReference>
<proteinExistence type="predicted"/>
<dbReference type="PANTHER" id="PTHR32099:SF105">
    <property type="entry name" value="CYSTEINE-RICH REPEAT SECRETORY PROTEIN 1"/>
    <property type="match status" value="1"/>
</dbReference>
<evidence type="ECO:0000313" key="5">
    <source>
        <dbReference type="EMBL" id="KAG2288404.1"/>
    </source>
</evidence>
<name>A0A8X7URR0_BRACI</name>
<feature type="chain" id="PRO_5036464696" description="Gnk2-homologous domain-containing protein" evidence="3">
    <location>
        <begin position="27"/>
        <end position="94"/>
    </location>
</feature>
<accession>A0A8X7URR0</accession>
<evidence type="ECO:0000259" key="4">
    <source>
        <dbReference type="PROSITE" id="PS51473"/>
    </source>
</evidence>
<dbReference type="PANTHER" id="PTHR32099">
    <property type="entry name" value="CYSTEINE-RICH REPEAT SECRETORY PROTEIN"/>
    <property type="match status" value="1"/>
</dbReference>
<keyword evidence="1 3" id="KW-0732">Signal</keyword>
<evidence type="ECO:0000256" key="3">
    <source>
        <dbReference type="SAM" id="SignalP"/>
    </source>
</evidence>
<dbReference type="PROSITE" id="PS51473">
    <property type="entry name" value="GNK2"/>
    <property type="match status" value="1"/>
</dbReference>
<dbReference type="Proteomes" id="UP000886595">
    <property type="component" value="Unassembled WGS sequence"/>
</dbReference>
<gene>
    <name evidence="5" type="ORF">Bca52824_048008</name>
</gene>
<dbReference type="InterPro" id="IPR002902">
    <property type="entry name" value="GNK2"/>
</dbReference>
<feature type="domain" description="Gnk2-homologous" evidence="4">
    <location>
        <begin position="29"/>
        <end position="94"/>
    </location>
</feature>
<comment type="caution">
    <text evidence="5">The sequence shown here is derived from an EMBL/GenBank/DDBJ whole genome shotgun (WGS) entry which is preliminary data.</text>
</comment>
<sequence>MIISLLHRSKVIYFLFLFFLIKSLDAQPAHLYSYCYESGNYTANSLYKSNLDSLLSVLRSQSYTKGFYSDVSGFSSTTTVYGNYLCRGEVSSSM</sequence>
<reference evidence="5 6" key="1">
    <citation type="submission" date="2020-02" db="EMBL/GenBank/DDBJ databases">
        <authorList>
            <person name="Ma Q."/>
            <person name="Huang Y."/>
            <person name="Song X."/>
            <person name="Pei D."/>
        </authorList>
    </citation>
    <scope>NUCLEOTIDE SEQUENCE [LARGE SCALE GENOMIC DNA]</scope>
    <source>
        <strain evidence="5">Sxm20200214</strain>
        <tissue evidence="5">Leaf</tissue>
    </source>
</reference>
<feature type="signal peptide" evidence="3">
    <location>
        <begin position="1"/>
        <end position="26"/>
    </location>
</feature>
<keyword evidence="2" id="KW-0677">Repeat</keyword>